<dbReference type="InterPro" id="IPR030664">
    <property type="entry name" value="SdhA/FrdA/AprA"/>
</dbReference>
<keyword evidence="3" id="KW-1185">Reference proteome</keyword>
<protein>
    <submittedName>
        <fullName evidence="2">Uncharacterized protein</fullName>
    </submittedName>
</protein>
<gene>
    <name evidence="2" type="ORF">HannXRQ_Chr16g0515951</name>
</gene>
<dbReference type="AlphaFoldDB" id="A0A251S183"/>
<reference evidence="3" key="1">
    <citation type="journal article" date="2017" name="Nature">
        <title>The sunflower genome provides insights into oil metabolism, flowering and Asterid evolution.</title>
        <authorList>
            <person name="Badouin H."/>
            <person name="Gouzy J."/>
            <person name="Grassa C.J."/>
            <person name="Murat F."/>
            <person name="Staton S.E."/>
            <person name="Cottret L."/>
            <person name="Lelandais-Briere C."/>
            <person name="Owens G.L."/>
            <person name="Carrere S."/>
            <person name="Mayjonade B."/>
            <person name="Legrand L."/>
            <person name="Gill N."/>
            <person name="Kane N.C."/>
            <person name="Bowers J.E."/>
            <person name="Hubner S."/>
            <person name="Bellec A."/>
            <person name="Berard A."/>
            <person name="Berges H."/>
            <person name="Blanchet N."/>
            <person name="Boniface M.C."/>
            <person name="Brunel D."/>
            <person name="Catrice O."/>
            <person name="Chaidir N."/>
            <person name="Claudel C."/>
            <person name="Donnadieu C."/>
            <person name="Faraut T."/>
            <person name="Fievet G."/>
            <person name="Helmstetter N."/>
            <person name="King M."/>
            <person name="Knapp S.J."/>
            <person name="Lai Z."/>
            <person name="Le Paslier M.C."/>
            <person name="Lippi Y."/>
            <person name="Lorenzon L."/>
            <person name="Mandel J.R."/>
            <person name="Marage G."/>
            <person name="Marchand G."/>
            <person name="Marquand E."/>
            <person name="Bret-Mestries E."/>
            <person name="Morien E."/>
            <person name="Nambeesan S."/>
            <person name="Nguyen T."/>
            <person name="Pegot-Espagnet P."/>
            <person name="Pouilly N."/>
            <person name="Raftis F."/>
            <person name="Sallet E."/>
            <person name="Schiex T."/>
            <person name="Thomas J."/>
            <person name="Vandecasteele C."/>
            <person name="Vares D."/>
            <person name="Vear F."/>
            <person name="Vautrin S."/>
            <person name="Crespi M."/>
            <person name="Mangin B."/>
            <person name="Burke J.M."/>
            <person name="Salse J."/>
            <person name="Munos S."/>
            <person name="Vincourt P."/>
            <person name="Rieseberg L.H."/>
            <person name="Langlade N.B."/>
        </authorList>
    </citation>
    <scope>NUCLEOTIDE SEQUENCE [LARGE SCALE GENOMIC DNA]</scope>
    <source>
        <strain evidence="3">cv. SF193</strain>
    </source>
</reference>
<proteinExistence type="predicted"/>
<accession>A0A251S183</accession>
<evidence type="ECO:0000313" key="2">
    <source>
        <dbReference type="EMBL" id="OTF91896.1"/>
    </source>
</evidence>
<sequence>MYFAWLLFKTSKHPQVHLIPSIGSCGEGCILRNEEERFMECYTPTMKDLASRDASRFMTMEICEGCDVAMFNNQLQLNYQRLLFICPC</sequence>
<dbReference type="PANTHER" id="PTHR11632">
    <property type="entry name" value="SUCCINATE DEHYDROGENASE 2 FLAVOPROTEIN SUBUNIT"/>
    <property type="match status" value="1"/>
</dbReference>
<feature type="active site" description="Proton acceptor" evidence="1">
    <location>
        <position position="52"/>
    </location>
</feature>
<dbReference type="InParanoid" id="A0A251S183"/>
<evidence type="ECO:0000313" key="3">
    <source>
        <dbReference type="Proteomes" id="UP000215914"/>
    </source>
</evidence>
<organism evidence="2 3">
    <name type="scientific">Helianthus annuus</name>
    <name type="common">Common sunflower</name>
    <dbReference type="NCBI Taxonomy" id="4232"/>
    <lineage>
        <taxon>Eukaryota</taxon>
        <taxon>Viridiplantae</taxon>
        <taxon>Streptophyta</taxon>
        <taxon>Embryophyta</taxon>
        <taxon>Tracheophyta</taxon>
        <taxon>Spermatophyta</taxon>
        <taxon>Magnoliopsida</taxon>
        <taxon>eudicotyledons</taxon>
        <taxon>Gunneridae</taxon>
        <taxon>Pentapetalae</taxon>
        <taxon>asterids</taxon>
        <taxon>campanulids</taxon>
        <taxon>Asterales</taxon>
        <taxon>Asteraceae</taxon>
        <taxon>Asteroideae</taxon>
        <taxon>Heliantheae alliance</taxon>
        <taxon>Heliantheae</taxon>
        <taxon>Helianthus</taxon>
    </lineage>
</organism>
<dbReference type="SUPFAM" id="SSF56425">
    <property type="entry name" value="Succinate dehydrogenase/fumarate reductase flavoprotein, catalytic domain"/>
    <property type="match status" value="1"/>
</dbReference>
<dbReference type="Gene3D" id="3.90.700.10">
    <property type="entry name" value="Succinate dehydrogenase/fumarate reductase flavoprotein, catalytic domain"/>
    <property type="match status" value="1"/>
</dbReference>
<dbReference type="EMBL" id="CM007905">
    <property type="protein sequence ID" value="OTF91896.1"/>
    <property type="molecule type" value="Genomic_DNA"/>
</dbReference>
<dbReference type="Proteomes" id="UP000215914">
    <property type="component" value="Chromosome 16"/>
</dbReference>
<dbReference type="InterPro" id="IPR027477">
    <property type="entry name" value="Succ_DH/fumarate_Rdtase_cat_sf"/>
</dbReference>
<dbReference type="PANTHER" id="PTHR11632:SF84">
    <property type="entry name" value="SUCCINATE DEHYDROGENASE [UBIQUINONE] FLAVOPROTEIN SUBUNIT, MITOCHONDRIAL"/>
    <property type="match status" value="1"/>
</dbReference>
<name>A0A251S183_HELAN</name>
<dbReference type="STRING" id="4232.A0A251S183"/>
<evidence type="ECO:0000256" key="1">
    <source>
        <dbReference type="PIRSR" id="PIRSR630664-50"/>
    </source>
</evidence>